<sequence>MTCRGVEHGLTLFRRVRPRAHAMPPFARCTDASASEHTLEDVRTSFRRSCPVA</sequence>
<gene>
    <name evidence="1" type="ORF">LF41_3011</name>
</gene>
<keyword evidence="2" id="KW-1185">Reference proteome</keyword>
<organism evidence="1 2">
    <name type="scientific">Lysobacter dokdonensis DS-58</name>
    <dbReference type="NCBI Taxonomy" id="1300345"/>
    <lineage>
        <taxon>Bacteria</taxon>
        <taxon>Pseudomonadati</taxon>
        <taxon>Pseudomonadota</taxon>
        <taxon>Gammaproteobacteria</taxon>
        <taxon>Lysobacterales</taxon>
        <taxon>Lysobacteraceae</taxon>
        <taxon>Noviluteimonas</taxon>
    </lineage>
</organism>
<dbReference type="AlphaFoldDB" id="A0A0A2WGP7"/>
<evidence type="ECO:0000313" key="1">
    <source>
        <dbReference type="EMBL" id="KGQ19361.1"/>
    </source>
</evidence>
<dbReference type="Proteomes" id="UP000030518">
    <property type="component" value="Unassembled WGS sequence"/>
</dbReference>
<proteinExistence type="predicted"/>
<comment type="caution">
    <text evidence="1">The sequence shown here is derived from an EMBL/GenBank/DDBJ whole genome shotgun (WGS) entry which is preliminary data.</text>
</comment>
<dbReference type="EMBL" id="JRKJ01000008">
    <property type="protein sequence ID" value="KGQ19361.1"/>
    <property type="molecule type" value="Genomic_DNA"/>
</dbReference>
<name>A0A0A2WGP7_9GAMM</name>
<evidence type="ECO:0000313" key="2">
    <source>
        <dbReference type="Proteomes" id="UP000030518"/>
    </source>
</evidence>
<dbReference type="PATRIC" id="fig|1300345.3.peg.1554"/>
<protein>
    <submittedName>
        <fullName evidence="1">Uncharacterized protein</fullName>
    </submittedName>
</protein>
<accession>A0A0A2WGP7</accession>
<reference evidence="1" key="1">
    <citation type="submission" date="2014-09" db="EMBL/GenBank/DDBJ databases">
        <title>Genome sequences of Lysobacter dokdonensis DS-58.</title>
        <authorList>
            <person name="Kim J.F."/>
            <person name="Kwak M.-J."/>
        </authorList>
    </citation>
    <scope>NUCLEOTIDE SEQUENCE [LARGE SCALE GENOMIC DNA]</scope>
    <source>
        <strain evidence="1">DS-58</strain>
    </source>
</reference>